<dbReference type="AlphaFoldDB" id="A0A5J5LXC1"/>
<proteinExistence type="predicted"/>
<gene>
    <name evidence="1" type="ORF">EZJ55_15825</name>
</gene>
<organism evidence="1 2">
    <name type="scientific">Microcystis aeruginosa EAWAG127a</name>
    <dbReference type="NCBI Taxonomy" id="2529855"/>
    <lineage>
        <taxon>Bacteria</taxon>
        <taxon>Bacillati</taxon>
        <taxon>Cyanobacteriota</taxon>
        <taxon>Cyanophyceae</taxon>
        <taxon>Oscillatoriophycideae</taxon>
        <taxon>Chroococcales</taxon>
        <taxon>Microcystaceae</taxon>
        <taxon>Microcystis</taxon>
    </lineage>
</organism>
<dbReference type="EMBL" id="SRLN01000012">
    <property type="protein sequence ID" value="KAB0241806.1"/>
    <property type="molecule type" value="Genomic_DNA"/>
</dbReference>
<sequence length="68" mass="7654">MALGNGGASLELGVISDFIIRPLHNIISKLKVFLVKESTRIKIILIASYFFSKIELATIDKHYSYRTV</sequence>
<dbReference type="Proteomes" id="UP000325636">
    <property type="component" value="Unassembled WGS sequence"/>
</dbReference>
<protein>
    <submittedName>
        <fullName evidence="1">Uncharacterized protein</fullName>
    </submittedName>
</protein>
<accession>A0A5J5LXC1</accession>
<reference evidence="2" key="1">
    <citation type="submission" date="2019-04" db="EMBL/GenBank/DDBJ databases">
        <title>Microviridin 1777: A Toxic Chymotrypsin Inhibitor Discovered by a Metabologenomic Approach.</title>
        <authorList>
            <person name="Sieber S."/>
            <person name="Grendelmeier S.M."/>
            <person name="Harris L.A."/>
            <person name="Mitchell D.A."/>
            <person name="Gademann K."/>
        </authorList>
    </citation>
    <scope>NUCLEOTIDE SEQUENCE [LARGE SCALE GENOMIC DNA]</scope>
    <source>
        <strain evidence="2">EAWAG127a</strain>
    </source>
</reference>
<comment type="caution">
    <text evidence="1">The sequence shown here is derived from an EMBL/GenBank/DDBJ whole genome shotgun (WGS) entry which is preliminary data.</text>
</comment>
<evidence type="ECO:0000313" key="2">
    <source>
        <dbReference type="Proteomes" id="UP000325636"/>
    </source>
</evidence>
<name>A0A5J5LXC1_MICAE</name>
<evidence type="ECO:0000313" key="1">
    <source>
        <dbReference type="EMBL" id="KAB0241806.1"/>
    </source>
</evidence>